<sequence>MNARKNAASVAVQAEPCLQSTDRTEAVEADEYSYDQLLMFIEAIACQTNALKSHLLMAKSCRNGAERERLMGAALAMGQSIGCATDKALGASRFGGGVEWVGTVKKKGRAA</sequence>
<dbReference type="AlphaFoldDB" id="A0A0E3BHU1"/>
<organism evidence="1 2">
    <name type="scientific">Comamonas thiooxydans</name>
    <dbReference type="NCBI Taxonomy" id="363952"/>
    <lineage>
        <taxon>Bacteria</taxon>
        <taxon>Pseudomonadati</taxon>
        <taxon>Pseudomonadota</taxon>
        <taxon>Betaproteobacteria</taxon>
        <taxon>Burkholderiales</taxon>
        <taxon>Comamonadaceae</taxon>
        <taxon>Comamonas</taxon>
    </lineage>
</organism>
<dbReference type="RefSeq" id="WP_034378138.1">
    <property type="nucleotide sequence ID" value="NZ_AWTN01000056.1"/>
</dbReference>
<accession>A0A0E3BHU1</accession>
<evidence type="ECO:0000313" key="1">
    <source>
        <dbReference type="EMBL" id="KGG95554.1"/>
    </source>
</evidence>
<dbReference type="Proteomes" id="UP000029567">
    <property type="component" value="Unassembled WGS sequence"/>
</dbReference>
<reference evidence="1 2" key="1">
    <citation type="submission" date="2013-09" db="EMBL/GenBank/DDBJ databases">
        <title>High correlation between genotypes and phenotypes of environmental bacteria Comamonas testosteroni strains.</title>
        <authorList>
            <person name="Liu L."/>
            <person name="Zhu W."/>
            <person name="Xia X."/>
            <person name="Xu B."/>
            <person name="Luo M."/>
            <person name="Wang G."/>
        </authorList>
    </citation>
    <scope>NUCLEOTIDE SEQUENCE [LARGE SCALE GENOMIC DNA]</scope>
    <source>
        <strain evidence="1 2">JL14</strain>
    </source>
</reference>
<evidence type="ECO:0000313" key="2">
    <source>
        <dbReference type="Proteomes" id="UP000029567"/>
    </source>
</evidence>
<gene>
    <name evidence="1" type="ORF">P245_06390</name>
</gene>
<proteinExistence type="predicted"/>
<dbReference type="EMBL" id="AWTN01000056">
    <property type="protein sequence ID" value="KGG95554.1"/>
    <property type="molecule type" value="Genomic_DNA"/>
</dbReference>
<protein>
    <submittedName>
        <fullName evidence="1">Uncharacterized protein</fullName>
    </submittedName>
</protein>
<comment type="caution">
    <text evidence="1">The sequence shown here is derived from an EMBL/GenBank/DDBJ whole genome shotgun (WGS) entry which is preliminary data.</text>
</comment>
<name>A0A0E3BHU1_9BURK</name>